<organism evidence="2 3">
    <name type="scientific">Kribbella ginsengisoli</name>
    <dbReference type="NCBI Taxonomy" id="363865"/>
    <lineage>
        <taxon>Bacteria</taxon>
        <taxon>Bacillati</taxon>
        <taxon>Actinomycetota</taxon>
        <taxon>Actinomycetes</taxon>
        <taxon>Propionibacteriales</taxon>
        <taxon>Kribbellaceae</taxon>
        <taxon>Kribbella</taxon>
    </lineage>
</organism>
<keyword evidence="3" id="KW-1185">Reference proteome</keyword>
<dbReference type="Proteomes" id="UP001501222">
    <property type="component" value="Unassembled WGS sequence"/>
</dbReference>
<gene>
    <name evidence="2" type="ORF">GCM10022235_77150</name>
</gene>
<evidence type="ECO:0000313" key="3">
    <source>
        <dbReference type="Proteomes" id="UP001501222"/>
    </source>
</evidence>
<dbReference type="NCBIfam" id="NF038083">
    <property type="entry name" value="CU044_5270_fam"/>
    <property type="match status" value="1"/>
</dbReference>
<proteinExistence type="predicted"/>
<evidence type="ECO:0000256" key="1">
    <source>
        <dbReference type="SAM" id="Phobius"/>
    </source>
</evidence>
<dbReference type="InterPro" id="IPR047789">
    <property type="entry name" value="CU044_5270-like"/>
</dbReference>
<dbReference type="RefSeq" id="WP_344849144.1">
    <property type="nucleotide sequence ID" value="NZ_BAABAA010000018.1"/>
</dbReference>
<sequence>MTEIDLLKRIRDDVPAPDPLALARARQRLFTPPPVRRRVTRGRLLVAGGLALTLAGGFLAADVVGHESSPLPGTAADASTFLANAAALVKAGPDTPIRPGQYRLVTTEVSRMYEFGPGKKYRAMVNGATNEWIPADPTTRRHPLQTQELTKVEFTTPEARAAARRLAPVLFTHPKPTLYAANCHGIIIQSSLSPEVLNRPCIPGWSLPTAEFLARQPRDPDKLLTALRNAPLLDHPPSNPLEQARVENTPPDEIAFGRIAAVLELGVAPADLRAALYQAAAKIPGIVLIDDVVTIAGKHGRAIGYERHGQRQDIIISPTDGQSIGSRWVVTQEGADLDKANLTGNARPGDLDMATSVTSRITSRAPAIK</sequence>
<comment type="caution">
    <text evidence="2">The sequence shown here is derived from an EMBL/GenBank/DDBJ whole genome shotgun (WGS) entry which is preliminary data.</text>
</comment>
<protein>
    <recommendedName>
        <fullName evidence="4">CU044_5270 family protein</fullName>
    </recommendedName>
</protein>
<accession>A0ABP6Z157</accession>
<dbReference type="EMBL" id="BAABAA010000018">
    <property type="protein sequence ID" value="GAA3594492.1"/>
    <property type="molecule type" value="Genomic_DNA"/>
</dbReference>
<keyword evidence="1" id="KW-0812">Transmembrane</keyword>
<keyword evidence="1" id="KW-0472">Membrane</keyword>
<evidence type="ECO:0000313" key="2">
    <source>
        <dbReference type="EMBL" id="GAA3594492.1"/>
    </source>
</evidence>
<reference evidence="3" key="1">
    <citation type="journal article" date="2019" name="Int. J. Syst. Evol. Microbiol.">
        <title>The Global Catalogue of Microorganisms (GCM) 10K type strain sequencing project: providing services to taxonomists for standard genome sequencing and annotation.</title>
        <authorList>
            <consortium name="The Broad Institute Genomics Platform"/>
            <consortium name="The Broad Institute Genome Sequencing Center for Infectious Disease"/>
            <person name="Wu L."/>
            <person name="Ma J."/>
        </authorList>
    </citation>
    <scope>NUCLEOTIDE SEQUENCE [LARGE SCALE GENOMIC DNA]</scope>
    <source>
        <strain evidence="3">JCM 16928</strain>
    </source>
</reference>
<feature type="transmembrane region" description="Helical" evidence="1">
    <location>
        <begin position="44"/>
        <end position="61"/>
    </location>
</feature>
<name>A0ABP6Z157_9ACTN</name>
<keyword evidence="1" id="KW-1133">Transmembrane helix</keyword>
<evidence type="ECO:0008006" key="4">
    <source>
        <dbReference type="Google" id="ProtNLM"/>
    </source>
</evidence>